<evidence type="ECO:0000313" key="3">
    <source>
        <dbReference type="Proteomes" id="UP000274097"/>
    </source>
</evidence>
<organism evidence="1 4">
    <name type="scientific">Teichococcus wenyumeiae</name>
    <dbReference type="NCBI Taxonomy" id="2478470"/>
    <lineage>
        <taxon>Bacteria</taxon>
        <taxon>Pseudomonadati</taxon>
        <taxon>Pseudomonadota</taxon>
        <taxon>Alphaproteobacteria</taxon>
        <taxon>Acetobacterales</taxon>
        <taxon>Roseomonadaceae</taxon>
        <taxon>Roseomonas</taxon>
    </lineage>
</organism>
<evidence type="ECO:0000313" key="2">
    <source>
        <dbReference type="EMBL" id="RMI25736.1"/>
    </source>
</evidence>
<protein>
    <submittedName>
        <fullName evidence="1">Uncharacterized protein</fullName>
    </submittedName>
</protein>
<gene>
    <name evidence="1" type="ORF">D6Z83_13920</name>
    <name evidence="2" type="ORF">EBE87_08530</name>
</gene>
<proteinExistence type="predicted"/>
<evidence type="ECO:0000313" key="4">
    <source>
        <dbReference type="Proteomes" id="UP000278036"/>
    </source>
</evidence>
<accession>A0A3A9JAR3</accession>
<keyword evidence="3" id="KW-1185">Reference proteome</keyword>
<dbReference type="EMBL" id="RFLX01000004">
    <property type="protein sequence ID" value="RMI25736.1"/>
    <property type="molecule type" value="Genomic_DNA"/>
</dbReference>
<sequence>MFRAMLTATATRPSLASETLRGPCAVEAPLIALYENEAAAEAALPRLGSIRVLGQSSSGVRMLAPAPGLRETLYASGALLVVG</sequence>
<evidence type="ECO:0000313" key="1">
    <source>
        <dbReference type="EMBL" id="RKK03562.1"/>
    </source>
</evidence>
<reference evidence="1 4" key="1">
    <citation type="submission" date="2018-09" db="EMBL/GenBank/DDBJ databases">
        <title>Roseomonas sp. nov., isolated from feces of Tibetan antelopes in the Qinghai-Tibet plateau, China.</title>
        <authorList>
            <person name="Tian Z."/>
        </authorList>
    </citation>
    <scope>NUCLEOTIDE SEQUENCE [LARGE SCALE GENOMIC DNA]</scope>
    <source>
        <strain evidence="2 3">Z23</strain>
        <strain evidence="1 4">Z24</strain>
    </source>
</reference>
<dbReference type="Proteomes" id="UP000278036">
    <property type="component" value="Unassembled WGS sequence"/>
</dbReference>
<dbReference type="Proteomes" id="UP000274097">
    <property type="component" value="Unassembled WGS sequence"/>
</dbReference>
<comment type="caution">
    <text evidence="1">The sequence shown here is derived from an EMBL/GenBank/DDBJ whole genome shotgun (WGS) entry which is preliminary data.</text>
</comment>
<dbReference type="AlphaFoldDB" id="A0A3A9JAR3"/>
<dbReference type="EMBL" id="RAQU01000080">
    <property type="protein sequence ID" value="RKK03562.1"/>
    <property type="molecule type" value="Genomic_DNA"/>
</dbReference>
<name>A0A3A9JAR3_9PROT</name>
<dbReference type="InParanoid" id="A0A3A9JAR3"/>